<keyword evidence="1 2" id="KW-0129">CBS domain</keyword>
<accession>A0ABN2BB74</accession>
<dbReference type="SMART" id="SM00116">
    <property type="entry name" value="CBS"/>
    <property type="match status" value="2"/>
</dbReference>
<dbReference type="PROSITE" id="PS51371">
    <property type="entry name" value="CBS"/>
    <property type="match status" value="2"/>
</dbReference>
<dbReference type="InterPro" id="IPR000644">
    <property type="entry name" value="CBS_dom"/>
</dbReference>
<comment type="caution">
    <text evidence="4">The sequence shown here is derived from an EMBL/GenBank/DDBJ whole genome shotgun (WGS) entry which is preliminary data.</text>
</comment>
<feature type="domain" description="CBS" evidence="3">
    <location>
        <begin position="70"/>
        <end position="126"/>
    </location>
</feature>
<organism evidence="4 5">
    <name type="scientific">Nocardioides humi</name>
    <dbReference type="NCBI Taxonomy" id="449461"/>
    <lineage>
        <taxon>Bacteria</taxon>
        <taxon>Bacillati</taxon>
        <taxon>Actinomycetota</taxon>
        <taxon>Actinomycetes</taxon>
        <taxon>Propionibacteriales</taxon>
        <taxon>Nocardioidaceae</taxon>
        <taxon>Nocardioides</taxon>
    </lineage>
</organism>
<evidence type="ECO:0000256" key="2">
    <source>
        <dbReference type="PROSITE-ProRule" id="PRU00703"/>
    </source>
</evidence>
<gene>
    <name evidence="4" type="ORF">GCM10009788_45050</name>
</gene>
<keyword evidence="5" id="KW-1185">Reference proteome</keyword>
<dbReference type="Gene3D" id="3.10.580.10">
    <property type="entry name" value="CBS-domain"/>
    <property type="match status" value="2"/>
</dbReference>
<proteinExistence type="predicted"/>
<name>A0ABN2BB74_9ACTN</name>
<sequence length="184" mass="19029">MSAVLVKEIMSRRPVTVRAGVPLAAAARLLAEHGVTALPVVDDRSRVVGVISEADVIAREDLTGPVADAMGGVVALVHPEAGLADLRRIFARTVVKSLPVVDAADHVVGVVSRSDVVRALARDDETLEQDVADVLARARVSACRVQVRNGVVQLTGLAVPDGTSREAVLDAVVATPGVTAVRAG</sequence>
<evidence type="ECO:0000259" key="3">
    <source>
        <dbReference type="PROSITE" id="PS51371"/>
    </source>
</evidence>
<dbReference type="PANTHER" id="PTHR43080">
    <property type="entry name" value="CBS DOMAIN-CONTAINING PROTEIN CBSX3, MITOCHONDRIAL"/>
    <property type="match status" value="1"/>
</dbReference>
<dbReference type="PANTHER" id="PTHR43080:SF29">
    <property type="entry name" value="OS02G0818000 PROTEIN"/>
    <property type="match status" value="1"/>
</dbReference>
<evidence type="ECO:0000313" key="4">
    <source>
        <dbReference type="EMBL" id="GAA1537452.1"/>
    </source>
</evidence>
<dbReference type="SUPFAM" id="SSF54631">
    <property type="entry name" value="CBS-domain pair"/>
    <property type="match status" value="1"/>
</dbReference>
<dbReference type="EMBL" id="BAAAOR010000033">
    <property type="protein sequence ID" value="GAA1537452.1"/>
    <property type="molecule type" value="Genomic_DNA"/>
</dbReference>
<protein>
    <submittedName>
        <fullName evidence="4">CBS domain-containing protein</fullName>
    </submittedName>
</protein>
<dbReference type="InterPro" id="IPR046342">
    <property type="entry name" value="CBS_dom_sf"/>
</dbReference>
<evidence type="ECO:0000256" key="1">
    <source>
        <dbReference type="ARBA" id="ARBA00023122"/>
    </source>
</evidence>
<dbReference type="Pfam" id="PF00571">
    <property type="entry name" value="CBS"/>
    <property type="match status" value="2"/>
</dbReference>
<reference evidence="4 5" key="1">
    <citation type="journal article" date="2019" name="Int. J. Syst. Evol. Microbiol.">
        <title>The Global Catalogue of Microorganisms (GCM) 10K type strain sequencing project: providing services to taxonomists for standard genome sequencing and annotation.</title>
        <authorList>
            <consortium name="The Broad Institute Genomics Platform"/>
            <consortium name="The Broad Institute Genome Sequencing Center for Infectious Disease"/>
            <person name="Wu L."/>
            <person name="Ma J."/>
        </authorList>
    </citation>
    <scope>NUCLEOTIDE SEQUENCE [LARGE SCALE GENOMIC DNA]</scope>
    <source>
        <strain evidence="4 5">JCM 14942</strain>
    </source>
</reference>
<evidence type="ECO:0000313" key="5">
    <source>
        <dbReference type="Proteomes" id="UP001500842"/>
    </source>
</evidence>
<feature type="domain" description="CBS" evidence="3">
    <location>
        <begin position="10"/>
        <end position="66"/>
    </location>
</feature>
<dbReference type="Proteomes" id="UP001500842">
    <property type="component" value="Unassembled WGS sequence"/>
</dbReference>
<dbReference type="InterPro" id="IPR051257">
    <property type="entry name" value="Diverse_CBS-Domain"/>
</dbReference>